<keyword evidence="5 7" id="KW-1133">Transmembrane helix</keyword>
<dbReference type="GO" id="GO:0016413">
    <property type="term" value="F:O-acetyltransferase activity"/>
    <property type="evidence" value="ECO:0007669"/>
    <property type="project" value="InterPro"/>
</dbReference>
<evidence type="ECO:0000256" key="1">
    <source>
        <dbReference type="ARBA" id="ARBA00004167"/>
    </source>
</evidence>
<dbReference type="GO" id="GO:0016020">
    <property type="term" value="C:membrane"/>
    <property type="evidence" value="ECO:0007669"/>
    <property type="project" value="UniProtKB-SubCell"/>
</dbReference>
<evidence type="ECO:0000256" key="4">
    <source>
        <dbReference type="ARBA" id="ARBA00022968"/>
    </source>
</evidence>
<keyword evidence="6 7" id="KW-0472">Membrane</keyword>
<dbReference type="Pfam" id="PF13839">
    <property type="entry name" value="PC-Esterase"/>
    <property type="match status" value="1"/>
</dbReference>
<evidence type="ECO:0000256" key="6">
    <source>
        <dbReference type="ARBA" id="ARBA00023136"/>
    </source>
</evidence>
<evidence type="ECO:0000259" key="8">
    <source>
        <dbReference type="Pfam" id="PF13839"/>
    </source>
</evidence>
<evidence type="ECO:0000259" key="9">
    <source>
        <dbReference type="Pfam" id="PF14416"/>
    </source>
</evidence>
<dbReference type="InterPro" id="IPR025846">
    <property type="entry name" value="TBL_N"/>
</dbReference>
<dbReference type="PANTHER" id="PTHR32285">
    <property type="entry name" value="PROTEIN TRICHOME BIREFRINGENCE-LIKE 9-RELATED"/>
    <property type="match status" value="1"/>
</dbReference>
<organism evidence="10 11">
    <name type="scientific">Handroanthus impetiginosus</name>
    <dbReference type="NCBI Taxonomy" id="429701"/>
    <lineage>
        <taxon>Eukaryota</taxon>
        <taxon>Viridiplantae</taxon>
        <taxon>Streptophyta</taxon>
        <taxon>Embryophyta</taxon>
        <taxon>Tracheophyta</taxon>
        <taxon>Spermatophyta</taxon>
        <taxon>Magnoliopsida</taxon>
        <taxon>eudicotyledons</taxon>
        <taxon>Gunneridae</taxon>
        <taxon>Pentapetalae</taxon>
        <taxon>asterids</taxon>
        <taxon>lamiids</taxon>
        <taxon>Lamiales</taxon>
        <taxon>Bignoniaceae</taxon>
        <taxon>Crescentiina</taxon>
        <taxon>Tabebuia alliance</taxon>
        <taxon>Handroanthus</taxon>
    </lineage>
</organism>
<evidence type="ECO:0000256" key="5">
    <source>
        <dbReference type="ARBA" id="ARBA00022989"/>
    </source>
</evidence>
<dbReference type="InterPro" id="IPR029962">
    <property type="entry name" value="TBL"/>
</dbReference>
<evidence type="ECO:0000313" key="11">
    <source>
        <dbReference type="Proteomes" id="UP000231279"/>
    </source>
</evidence>
<keyword evidence="11" id="KW-1185">Reference proteome</keyword>
<dbReference type="InterPro" id="IPR026057">
    <property type="entry name" value="TBL_C"/>
</dbReference>
<accession>A0A2G9GG09</accession>
<evidence type="ECO:0000256" key="2">
    <source>
        <dbReference type="ARBA" id="ARBA00007727"/>
    </source>
</evidence>
<feature type="domain" description="Trichome birefringence-like N-terminal" evidence="9">
    <location>
        <begin position="61"/>
        <end position="113"/>
    </location>
</feature>
<sequence length="404" mass="47896">MVLKTWEFFFKFHHLAGLFIVSFVTAALFLSQDINYWNVIKNQVIINEVQPAEYDNSSAVCDFLSGKWVYDNISYPLYKERQCSFMEDGFACEKYGRKDLKYQHWRWQPRNCDLPRFNGTAFLEKIRGKKMLFVGDSLNRNQWVSLLCMIESSLPPSSNKSLILQGNLYYFHDIEYNATIGLYWSPFLVESNCDDVWHHRIKGRVIRVEAIEKHAKHWNDADILIFNSYAWWLDPTLKILWGSFGSSNAIYKIATKTRRYEKALATWSDWLEININRTKTKLFFMSRSPYTFRGDKTGHCYNRSEPIFFKEGYLMSATKHGMMRVAESTIEKLEKRGVKVEYLRITDMSEYRRDAHPSIYRKFYSPVTEENKKDPTTYSDCLHWCLPGVPDIWNQILYAYIMKQ</sequence>
<proteinExistence type="inferred from homology"/>
<keyword evidence="3 7" id="KW-0812">Transmembrane</keyword>
<evidence type="ECO:0000256" key="3">
    <source>
        <dbReference type="ARBA" id="ARBA00022692"/>
    </source>
</evidence>
<name>A0A2G9GG09_9LAMI</name>
<comment type="subcellular location">
    <subcellularLocation>
        <location evidence="1">Membrane</location>
        <topology evidence="1">Single-pass membrane protein</topology>
    </subcellularLocation>
</comment>
<keyword evidence="4" id="KW-0735">Signal-anchor</keyword>
<dbReference type="OrthoDB" id="894348at2759"/>
<feature type="domain" description="Trichome birefringence-like C-terminal" evidence="8">
    <location>
        <begin position="114"/>
        <end position="399"/>
    </location>
</feature>
<evidence type="ECO:0000256" key="7">
    <source>
        <dbReference type="SAM" id="Phobius"/>
    </source>
</evidence>
<dbReference type="PANTHER" id="PTHR32285:SF239">
    <property type="entry name" value="PROTEIN TRICHOME BIREFRINGENCE-LIKE 34"/>
    <property type="match status" value="1"/>
</dbReference>
<feature type="transmembrane region" description="Helical" evidence="7">
    <location>
        <begin position="12"/>
        <end position="31"/>
    </location>
</feature>
<dbReference type="AlphaFoldDB" id="A0A2G9GG09"/>
<comment type="caution">
    <text evidence="10">The sequence shown here is derived from an EMBL/GenBank/DDBJ whole genome shotgun (WGS) entry which is preliminary data.</text>
</comment>
<dbReference type="EMBL" id="NKXS01005238">
    <property type="protein sequence ID" value="PIN04221.1"/>
    <property type="molecule type" value="Genomic_DNA"/>
</dbReference>
<evidence type="ECO:0000313" key="10">
    <source>
        <dbReference type="EMBL" id="PIN04221.1"/>
    </source>
</evidence>
<dbReference type="GO" id="GO:0005794">
    <property type="term" value="C:Golgi apparatus"/>
    <property type="evidence" value="ECO:0007669"/>
    <property type="project" value="TreeGrafter"/>
</dbReference>
<reference evidence="11" key="1">
    <citation type="journal article" date="2018" name="Gigascience">
        <title>Genome assembly of the Pink Ipe (Handroanthus impetiginosus, Bignoniaceae), a highly valued, ecologically keystone Neotropical timber forest tree.</title>
        <authorList>
            <person name="Silva-Junior O.B."/>
            <person name="Grattapaglia D."/>
            <person name="Novaes E."/>
            <person name="Collevatti R.G."/>
        </authorList>
    </citation>
    <scope>NUCLEOTIDE SEQUENCE [LARGE SCALE GENOMIC DNA]</scope>
    <source>
        <strain evidence="11">cv. UFG-1</strain>
    </source>
</reference>
<dbReference type="Proteomes" id="UP000231279">
    <property type="component" value="Unassembled WGS sequence"/>
</dbReference>
<comment type="similarity">
    <text evidence="2">Belongs to the PC-esterase family. TBL subfamily.</text>
</comment>
<protein>
    <submittedName>
        <fullName evidence="10">Uncharacterized protein</fullName>
    </submittedName>
</protein>
<gene>
    <name evidence="10" type="ORF">CDL12_23238</name>
</gene>
<dbReference type="Pfam" id="PF14416">
    <property type="entry name" value="PMR5N"/>
    <property type="match status" value="1"/>
</dbReference>